<accession>A0A437P191</accession>
<keyword evidence="4 7" id="KW-1133">Transmembrane helix</keyword>
<evidence type="ECO:0000259" key="8">
    <source>
        <dbReference type="Pfam" id="PF00535"/>
    </source>
</evidence>
<dbReference type="OrthoDB" id="9811884at2"/>
<dbReference type="InterPro" id="IPR007267">
    <property type="entry name" value="GtrA_DPMS_TM"/>
</dbReference>
<name>A0A437P191_9ACTN</name>
<keyword evidence="10" id="KW-0808">Transferase</keyword>
<evidence type="ECO:0000256" key="3">
    <source>
        <dbReference type="ARBA" id="ARBA00022692"/>
    </source>
</evidence>
<dbReference type="CDD" id="cd04187">
    <property type="entry name" value="DPM1_like_bac"/>
    <property type="match status" value="1"/>
</dbReference>
<dbReference type="Gene3D" id="3.90.550.10">
    <property type="entry name" value="Spore Coat Polysaccharide Biosynthesis Protein SpsA, Chain A"/>
    <property type="match status" value="1"/>
</dbReference>
<comment type="caution">
    <text evidence="10">The sequence shown here is derived from an EMBL/GenBank/DDBJ whole genome shotgun (WGS) entry which is preliminary data.</text>
</comment>
<evidence type="ECO:0000256" key="1">
    <source>
        <dbReference type="ARBA" id="ARBA00004141"/>
    </source>
</evidence>
<feature type="transmembrane region" description="Helical" evidence="7">
    <location>
        <begin position="413"/>
        <end position="433"/>
    </location>
</feature>
<keyword evidence="5 7" id="KW-0472">Membrane</keyword>
<comment type="subcellular location">
    <subcellularLocation>
        <location evidence="1">Membrane</location>
        <topology evidence="1">Multi-pass membrane protein</topology>
    </subcellularLocation>
</comment>
<gene>
    <name evidence="10" type="ORF">EOT10_38045</name>
</gene>
<evidence type="ECO:0000256" key="5">
    <source>
        <dbReference type="ARBA" id="ARBA00023136"/>
    </source>
</evidence>
<dbReference type="InterPro" id="IPR050256">
    <property type="entry name" value="Glycosyltransferase_2"/>
</dbReference>
<dbReference type="GO" id="GO:0016740">
    <property type="term" value="F:transferase activity"/>
    <property type="evidence" value="ECO:0007669"/>
    <property type="project" value="UniProtKB-KW"/>
</dbReference>
<evidence type="ECO:0000313" key="11">
    <source>
        <dbReference type="Proteomes" id="UP000283128"/>
    </source>
</evidence>
<sequence length="488" mass="53443">MTGCQISIVVPCYNEDEVIDTFHAAVVSVLETTKQTFEICYVDDGSSDTTRRRLCTLAGPDRRVRYTSFSRNFGKEAAILAGLRMSRGDAVVIMDADLQHPPRLIPHMLQLRQHGYDQVVARRDRAGDGVVRSLLSSAYYRVMGHGMDVEIIDGEGDFRLLSRSAVKAVLAMPETNRFSKGIFAWIGFDTVSFNYHNVSRVAGRSKWGGRRLLNYGIDGLISFNNRPLRLAVYAGLTLCFTAVVYALWTITNVALHGVEVPGYTTLLTATVALGGIQLATLGIVGEYVGRIYYETKHRPPYIVRETSDSPSLMPPTQSDDTHDMWSTGAHGRGSGSAPAGPTEHSRARTVRQFLTFAAIGIVNTLVYLAVYVTLNRWLPYLAAHVIGFAVSVLGSFFLNTFITVRTTPTWRAFVRYPLSSIANMTASGILLALGVEALGLNKNTAAVIAGILATPLSFLLARWAIVSGTRDRRAPETPYGAAAETEHE</sequence>
<dbReference type="Pfam" id="PF04138">
    <property type="entry name" value="GtrA_DPMS_TM"/>
    <property type="match status" value="1"/>
</dbReference>
<feature type="compositionally biased region" description="Polar residues" evidence="6">
    <location>
        <begin position="308"/>
        <end position="318"/>
    </location>
</feature>
<evidence type="ECO:0000256" key="4">
    <source>
        <dbReference type="ARBA" id="ARBA00022989"/>
    </source>
</evidence>
<feature type="region of interest" description="Disordered" evidence="6">
    <location>
        <begin position="305"/>
        <end position="343"/>
    </location>
</feature>
<proteinExistence type="inferred from homology"/>
<dbReference type="SUPFAM" id="SSF53448">
    <property type="entry name" value="Nucleotide-diphospho-sugar transferases"/>
    <property type="match status" value="1"/>
</dbReference>
<feature type="transmembrane region" description="Helical" evidence="7">
    <location>
        <begin position="353"/>
        <end position="374"/>
    </location>
</feature>
<dbReference type="InterPro" id="IPR029044">
    <property type="entry name" value="Nucleotide-diphossugar_trans"/>
</dbReference>
<dbReference type="RefSeq" id="WP_127832951.1">
    <property type="nucleotide sequence ID" value="NZ_RZYA01000030.1"/>
</dbReference>
<keyword evidence="11" id="KW-1185">Reference proteome</keyword>
<dbReference type="PANTHER" id="PTHR48090:SF8">
    <property type="entry name" value="GLYCOSYLTRANSFERASE CSBB-RELATED"/>
    <property type="match status" value="1"/>
</dbReference>
<feature type="domain" description="GtrA/DPMS transmembrane" evidence="9">
    <location>
        <begin position="355"/>
        <end position="465"/>
    </location>
</feature>
<organism evidence="10 11">
    <name type="scientific">Streptomyces antnestii</name>
    <dbReference type="NCBI Taxonomy" id="2494256"/>
    <lineage>
        <taxon>Bacteria</taxon>
        <taxon>Bacillati</taxon>
        <taxon>Actinomycetota</taxon>
        <taxon>Actinomycetes</taxon>
        <taxon>Kitasatosporales</taxon>
        <taxon>Streptomycetaceae</taxon>
        <taxon>Streptomyces</taxon>
    </lineage>
</organism>
<dbReference type="Proteomes" id="UP000283128">
    <property type="component" value="Unassembled WGS sequence"/>
</dbReference>
<feature type="transmembrane region" description="Helical" evidence="7">
    <location>
        <begin position="263"/>
        <end position="288"/>
    </location>
</feature>
<feature type="transmembrane region" description="Helical" evidence="7">
    <location>
        <begin position="445"/>
        <end position="465"/>
    </location>
</feature>
<evidence type="ECO:0000256" key="2">
    <source>
        <dbReference type="ARBA" id="ARBA00006739"/>
    </source>
</evidence>
<evidence type="ECO:0000256" key="6">
    <source>
        <dbReference type="SAM" id="MobiDB-lite"/>
    </source>
</evidence>
<dbReference type="InterPro" id="IPR001173">
    <property type="entry name" value="Glyco_trans_2-like"/>
</dbReference>
<keyword evidence="3 7" id="KW-0812">Transmembrane</keyword>
<dbReference type="EMBL" id="RZYA01000030">
    <property type="protein sequence ID" value="RVU15908.1"/>
    <property type="molecule type" value="Genomic_DNA"/>
</dbReference>
<reference evidence="10 11" key="1">
    <citation type="submission" date="2019-01" db="EMBL/GenBank/DDBJ databases">
        <title>Genome sequences of Streptomyces and Rhizobium isolates collected from root and soil.</title>
        <authorList>
            <person name="Chhettri S."/>
            <person name="Sevigny J.L."/>
            <person name="Sen A."/>
            <person name="Ennis N."/>
            <person name="Tisa L."/>
        </authorList>
    </citation>
    <scope>NUCLEOTIDE SEQUENCE [LARGE SCALE GENOMIC DNA]</scope>
    <source>
        <strain evidence="10 11">San01</strain>
    </source>
</reference>
<dbReference type="PANTHER" id="PTHR48090">
    <property type="entry name" value="UNDECAPRENYL-PHOSPHATE 4-DEOXY-4-FORMAMIDO-L-ARABINOSE TRANSFERASE-RELATED"/>
    <property type="match status" value="1"/>
</dbReference>
<dbReference type="GO" id="GO:0005886">
    <property type="term" value="C:plasma membrane"/>
    <property type="evidence" value="ECO:0007669"/>
    <property type="project" value="TreeGrafter"/>
</dbReference>
<feature type="domain" description="Glycosyltransferase 2-like" evidence="8">
    <location>
        <begin position="7"/>
        <end position="168"/>
    </location>
</feature>
<evidence type="ECO:0000256" key="7">
    <source>
        <dbReference type="SAM" id="Phobius"/>
    </source>
</evidence>
<dbReference type="GO" id="GO:0000271">
    <property type="term" value="P:polysaccharide biosynthetic process"/>
    <property type="evidence" value="ECO:0007669"/>
    <property type="project" value="InterPro"/>
</dbReference>
<dbReference type="AlphaFoldDB" id="A0A437P191"/>
<dbReference type="Pfam" id="PF00535">
    <property type="entry name" value="Glycos_transf_2"/>
    <property type="match status" value="1"/>
</dbReference>
<feature type="transmembrane region" description="Helical" evidence="7">
    <location>
        <begin position="380"/>
        <end position="401"/>
    </location>
</feature>
<evidence type="ECO:0000259" key="9">
    <source>
        <dbReference type="Pfam" id="PF04138"/>
    </source>
</evidence>
<feature type="transmembrane region" description="Helical" evidence="7">
    <location>
        <begin position="230"/>
        <end position="251"/>
    </location>
</feature>
<evidence type="ECO:0000313" key="10">
    <source>
        <dbReference type="EMBL" id="RVU15908.1"/>
    </source>
</evidence>
<comment type="similarity">
    <text evidence="2">Belongs to the glycosyltransferase 2 family.</text>
</comment>
<protein>
    <submittedName>
        <fullName evidence="10">Glycosyltransferase</fullName>
    </submittedName>
</protein>